<feature type="active site" description="Tele-phosphohistidine intermediate" evidence="8">
    <location>
        <position position="187"/>
    </location>
</feature>
<evidence type="ECO:0000256" key="4">
    <source>
        <dbReference type="ARBA" id="ARBA00022723"/>
    </source>
</evidence>
<evidence type="ECO:0000259" key="13">
    <source>
        <dbReference type="Pfam" id="PF02896"/>
    </source>
</evidence>
<dbReference type="EC" id="2.7.3.9" evidence="7"/>
<proteinExistence type="inferred from homology"/>
<keyword evidence="7" id="KW-0813">Transport</keyword>
<dbReference type="InterPro" id="IPR050499">
    <property type="entry name" value="PEP-utilizing_PTS_enzyme"/>
</dbReference>
<evidence type="ECO:0000256" key="1">
    <source>
        <dbReference type="ARBA" id="ARBA00001946"/>
    </source>
</evidence>
<dbReference type="InterPro" id="IPR024692">
    <property type="entry name" value="PTS_EI"/>
</dbReference>
<dbReference type="PANTHER" id="PTHR46244:SF6">
    <property type="entry name" value="PHOSPHOENOLPYRUVATE-PROTEIN PHOSPHOTRANSFERASE"/>
    <property type="match status" value="1"/>
</dbReference>
<gene>
    <name evidence="15" type="ORF">DFR52_10749</name>
</gene>
<dbReference type="Gene3D" id="1.10.274.10">
    <property type="entry name" value="PtsI, HPr-binding domain"/>
    <property type="match status" value="1"/>
</dbReference>
<feature type="binding site" evidence="9">
    <location>
        <position position="458"/>
    </location>
    <ligand>
        <name>phosphoenolpyruvate</name>
        <dbReference type="ChEBI" id="CHEBI:58702"/>
    </ligand>
</feature>
<organism evidence="15 16">
    <name type="scientific">Hoeflea marina</name>
    <dbReference type="NCBI Taxonomy" id="274592"/>
    <lineage>
        <taxon>Bacteria</taxon>
        <taxon>Pseudomonadati</taxon>
        <taxon>Pseudomonadota</taxon>
        <taxon>Alphaproteobacteria</taxon>
        <taxon>Hyphomicrobiales</taxon>
        <taxon>Rhizobiaceae</taxon>
        <taxon>Hoeflea</taxon>
    </lineage>
</organism>
<evidence type="ECO:0000256" key="6">
    <source>
        <dbReference type="ARBA" id="ARBA00022842"/>
    </source>
</evidence>
<dbReference type="GO" id="GO:0008965">
    <property type="term" value="F:phosphoenolpyruvate-protein phosphotransferase activity"/>
    <property type="evidence" value="ECO:0007669"/>
    <property type="project" value="UniProtKB-EC"/>
</dbReference>
<protein>
    <recommendedName>
        <fullName evidence="7">Phosphoenolpyruvate-protein phosphotransferase</fullName>
        <ecNumber evidence="7">2.7.3.9</ecNumber>
    </recommendedName>
    <alternativeName>
        <fullName evidence="7">Phosphotransferase system, enzyme I</fullName>
    </alternativeName>
</protein>
<keyword evidence="16" id="KW-1185">Reference proteome</keyword>
<evidence type="ECO:0000256" key="5">
    <source>
        <dbReference type="ARBA" id="ARBA00022777"/>
    </source>
</evidence>
<evidence type="ECO:0000256" key="9">
    <source>
        <dbReference type="PIRSR" id="PIRSR000732-2"/>
    </source>
</evidence>
<feature type="binding site" evidence="9">
    <location>
        <position position="292"/>
    </location>
    <ligand>
        <name>phosphoenolpyruvate</name>
        <dbReference type="ChEBI" id="CHEBI:58702"/>
    </ligand>
</feature>
<dbReference type="PIRSF" id="PIRSF000732">
    <property type="entry name" value="PTS_enzyme_I"/>
    <property type="match status" value="1"/>
</dbReference>
<dbReference type="AlphaFoldDB" id="A0A317PDZ9"/>
<feature type="binding site" evidence="10">
    <location>
        <position position="425"/>
    </location>
    <ligand>
        <name>Mg(2+)</name>
        <dbReference type="ChEBI" id="CHEBI:18420"/>
    </ligand>
</feature>
<keyword evidence="7" id="KW-0598">Phosphotransferase system</keyword>
<dbReference type="InterPro" id="IPR008279">
    <property type="entry name" value="PEP-util_enz_mobile_dom"/>
</dbReference>
<dbReference type="Pfam" id="PF02896">
    <property type="entry name" value="PEP-utilizers_C"/>
    <property type="match status" value="1"/>
</dbReference>
<dbReference type="Pfam" id="PF05524">
    <property type="entry name" value="PEP-utilisers_N"/>
    <property type="match status" value="1"/>
</dbReference>
<dbReference type="Gene3D" id="3.50.30.10">
    <property type="entry name" value="Phosphohistidine domain"/>
    <property type="match status" value="1"/>
</dbReference>
<evidence type="ECO:0000256" key="8">
    <source>
        <dbReference type="PIRSR" id="PIRSR000732-1"/>
    </source>
</evidence>
<feature type="domain" description="PEP-utilising enzyme C-terminal" evidence="13">
    <location>
        <begin position="250"/>
        <end position="532"/>
    </location>
</feature>
<evidence type="ECO:0000313" key="15">
    <source>
        <dbReference type="EMBL" id="PWV97138.1"/>
    </source>
</evidence>
<feature type="binding site" evidence="9">
    <location>
        <position position="328"/>
    </location>
    <ligand>
        <name>phosphoenolpyruvate</name>
        <dbReference type="ChEBI" id="CHEBI:58702"/>
    </ligand>
</feature>
<dbReference type="PRINTS" id="PR01736">
    <property type="entry name" value="PHPHTRNFRASE"/>
</dbReference>
<evidence type="ECO:0000256" key="10">
    <source>
        <dbReference type="PIRSR" id="PIRSR000732-3"/>
    </source>
</evidence>
<comment type="caution">
    <text evidence="15">The sequence shown here is derived from an EMBL/GenBank/DDBJ whole genome shotgun (WGS) entry which is preliminary data.</text>
</comment>
<dbReference type="SUPFAM" id="SSF52009">
    <property type="entry name" value="Phosphohistidine domain"/>
    <property type="match status" value="1"/>
</dbReference>
<keyword evidence="4 7" id="KW-0479">Metal-binding</keyword>
<comment type="similarity">
    <text evidence="2 7">Belongs to the PEP-utilizing enzyme family.</text>
</comment>
<dbReference type="InterPro" id="IPR000121">
    <property type="entry name" value="PEP_util_C"/>
</dbReference>
<evidence type="ECO:0000256" key="2">
    <source>
        <dbReference type="ARBA" id="ARBA00007837"/>
    </source>
</evidence>
<feature type="compositionally biased region" description="Low complexity" evidence="11">
    <location>
        <begin position="241"/>
        <end position="250"/>
    </location>
</feature>
<name>A0A317PDZ9_9HYPH</name>
<dbReference type="InterPro" id="IPR040442">
    <property type="entry name" value="Pyrv_kinase-like_dom_sf"/>
</dbReference>
<sequence length="545" mass="56514">MKARAMPDLIRLSGRTASPGFAAGPIHIVGEARTSYRPLGSAEAEEAALRQAVAAAAEATADSMRGLDEEAASIIEFQLAMLEDDTFVDASLARIQSGVTAFNAWAKVLDLEVEDYRASDDPYFQARSADLADIRDRVLDILTGAVQQPVPPGAIQVATDMSPSHFLAQDWDKGGGLALRAGSVSSHVSMLARSRGIPALVGIGFGAVPDLAAALLDAESGVLLIHPDEISRTQFDETRGASRAAATAAGRDVDRPASTADGEAVAVMVNIAQPGDVGRIPIGHCDGVGLMRTEFLFGGTHGLPDEATQLDAYLKVLVWAAGKPVTIRSIDAGGDKPVEGLTIAEDNPFLGMRGIRLSLAKPEIFRVQIRALLRAAPRGALKVMLPMVSVPGEIDSALALFAEEAEGLAGRGIAHAMPEIGIMVEVPSVAVTPERFFRAAFLSIGSNDLTQYVLAASRDNAALGALSSAADPAVLRLIGTVAAHGAAAGIEVSLCGDAASDPKLVPLLLAAGLRRLSVAPAQLAAVKAAVRAWSRTSAVVTEGES</sequence>
<keyword evidence="3 7" id="KW-0808">Transferase</keyword>
<dbReference type="EMBL" id="QGTR01000007">
    <property type="protein sequence ID" value="PWV97138.1"/>
    <property type="molecule type" value="Genomic_DNA"/>
</dbReference>
<comment type="catalytic activity">
    <reaction evidence="7">
        <text>L-histidyl-[protein] + phosphoenolpyruvate = N(pros)-phospho-L-histidyl-[protein] + pyruvate</text>
        <dbReference type="Rhea" id="RHEA:23880"/>
        <dbReference type="Rhea" id="RHEA-COMP:9745"/>
        <dbReference type="Rhea" id="RHEA-COMP:9746"/>
        <dbReference type="ChEBI" id="CHEBI:15361"/>
        <dbReference type="ChEBI" id="CHEBI:29979"/>
        <dbReference type="ChEBI" id="CHEBI:58702"/>
        <dbReference type="ChEBI" id="CHEBI:64837"/>
        <dbReference type="EC" id="2.7.3.9"/>
    </reaction>
</comment>
<feature type="domain" description="PEP-utilising enzyme mobile" evidence="12">
    <location>
        <begin position="151"/>
        <end position="206"/>
    </location>
</feature>
<dbReference type="SUPFAM" id="SSF47831">
    <property type="entry name" value="Enzyme I of the PEP:sugar phosphotransferase system HPr-binding (sub)domain"/>
    <property type="match status" value="1"/>
</dbReference>
<keyword evidence="15" id="KW-0670">Pyruvate</keyword>
<comment type="subcellular location">
    <subcellularLocation>
        <location evidence="7">Cytoplasm</location>
    </subcellularLocation>
</comment>
<evidence type="ECO:0000256" key="11">
    <source>
        <dbReference type="SAM" id="MobiDB-lite"/>
    </source>
</evidence>
<accession>A0A317PDZ9</accession>
<dbReference type="GO" id="GO:0046872">
    <property type="term" value="F:metal ion binding"/>
    <property type="evidence" value="ECO:0007669"/>
    <property type="project" value="UniProtKB-KW"/>
</dbReference>
<evidence type="ECO:0000313" key="16">
    <source>
        <dbReference type="Proteomes" id="UP000246352"/>
    </source>
</evidence>
<comment type="cofactor">
    <cofactor evidence="1 7 10">
        <name>Mg(2+)</name>
        <dbReference type="ChEBI" id="CHEBI:18420"/>
    </cofactor>
</comment>
<keyword evidence="7" id="KW-0762">Sugar transport</keyword>
<dbReference type="Gene3D" id="3.20.20.60">
    <property type="entry name" value="Phosphoenolpyruvate-binding domains"/>
    <property type="match status" value="1"/>
</dbReference>
<comment type="function">
    <text evidence="7">General (non sugar-specific) component of the phosphoenolpyruvate-dependent sugar phosphotransferase system (sugar PTS). This major carbohydrate active-transport system catalyzes the phosphorylation of incoming sugar substrates concomitantly with their translocation across the cell membrane. Enzyme I transfers the phosphoryl group from phosphoenolpyruvate (PEP) to the phosphoryl carrier protein (HPr).</text>
</comment>
<dbReference type="Proteomes" id="UP000246352">
    <property type="component" value="Unassembled WGS sequence"/>
</dbReference>
<evidence type="ECO:0000256" key="3">
    <source>
        <dbReference type="ARBA" id="ARBA00022679"/>
    </source>
</evidence>
<keyword evidence="6 7" id="KW-0460">Magnesium</keyword>
<evidence type="ECO:0000256" key="7">
    <source>
        <dbReference type="PIRNR" id="PIRNR000732"/>
    </source>
</evidence>
<keyword evidence="5 7" id="KW-0418">Kinase</keyword>
<keyword evidence="7" id="KW-0963">Cytoplasm</keyword>
<dbReference type="GO" id="GO:0016301">
    <property type="term" value="F:kinase activity"/>
    <property type="evidence" value="ECO:0007669"/>
    <property type="project" value="UniProtKB-KW"/>
</dbReference>
<dbReference type="InterPro" id="IPR008731">
    <property type="entry name" value="PTS_EIN"/>
</dbReference>
<dbReference type="PANTHER" id="PTHR46244">
    <property type="entry name" value="PHOSPHOENOLPYRUVATE-PROTEIN PHOSPHOTRANSFERASE"/>
    <property type="match status" value="1"/>
</dbReference>
<evidence type="ECO:0000259" key="12">
    <source>
        <dbReference type="Pfam" id="PF00391"/>
    </source>
</evidence>
<feature type="region of interest" description="Disordered" evidence="11">
    <location>
        <begin position="236"/>
        <end position="256"/>
    </location>
</feature>
<dbReference type="GO" id="GO:0009401">
    <property type="term" value="P:phosphoenolpyruvate-dependent sugar phosphotransferase system"/>
    <property type="evidence" value="ECO:0007669"/>
    <property type="project" value="UniProtKB-KW"/>
</dbReference>
<evidence type="ECO:0000259" key="14">
    <source>
        <dbReference type="Pfam" id="PF05524"/>
    </source>
</evidence>
<dbReference type="GO" id="GO:0005737">
    <property type="term" value="C:cytoplasm"/>
    <property type="evidence" value="ECO:0007669"/>
    <property type="project" value="UniProtKB-SubCell"/>
</dbReference>
<feature type="active site" description="Proton donor" evidence="8">
    <location>
        <position position="495"/>
    </location>
</feature>
<dbReference type="InterPro" id="IPR036637">
    <property type="entry name" value="Phosphohistidine_dom_sf"/>
</dbReference>
<dbReference type="InterPro" id="IPR036618">
    <property type="entry name" value="PtsI_HPr-bd_sf"/>
</dbReference>
<feature type="binding site" evidence="10">
    <location>
        <position position="448"/>
    </location>
    <ligand>
        <name>Mg(2+)</name>
        <dbReference type="ChEBI" id="CHEBI:18420"/>
    </ligand>
</feature>
<dbReference type="Pfam" id="PF00391">
    <property type="entry name" value="PEP-utilizers"/>
    <property type="match status" value="1"/>
</dbReference>
<dbReference type="InterPro" id="IPR015813">
    <property type="entry name" value="Pyrv/PenolPyrv_kinase-like_dom"/>
</dbReference>
<feature type="domain" description="Phosphotransferase system enzyme I N-terminal" evidence="14">
    <location>
        <begin position="14"/>
        <end position="127"/>
    </location>
</feature>
<reference evidence="15 16" key="1">
    <citation type="submission" date="2018-05" db="EMBL/GenBank/DDBJ databases">
        <title>Genomic Encyclopedia of Type Strains, Phase IV (KMG-IV): sequencing the most valuable type-strain genomes for metagenomic binning, comparative biology and taxonomic classification.</title>
        <authorList>
            <person name="Goeker M."/>
        </authorList>
    </citation>
    <scope>NUCLEOTIDE SEQUENCE [LARGE SCALE GENOMIC DNA]</scope>
    <source>
        <strain evidence="15 16">DSM 16791</strain>
    </source>
</reference>
<feature type="binding site" evidence="9">
    <location>
        <begin position="447"/>
        <end position="448"/>
    </location>
    <ligand>
        <name>phosphoenolpyruvate</name>
        <dbReference type="ChEBI" id="CHEBI:58702"/>
    </ligand>
</feature>
<dbReference type="SUPFAM" id="SSF51621">
    <property type="entry name" value="Phosphoenolpyruvate/pyruvate domain"/>
    <property type="match status" value="1"/>
</dbReference>